<keyword evidence="3" id="KW-1185">Reference proteome</keyword>
<evidence type="ECO:0000313" key="3">
    <source>
        <dbReference type="Proteomes" id="UP000787635"/>
    </source>
</evidence>
<keyword evidence="1" id="KW-0732">Signal</keyword>
<protein>
    <submittedName>
        <fullName evidence="2">Uncharacterized protein</fullName>
    </submittedName>
</protein>
<feature type="signal peptide" evidence="1">
    <location>
        <begin position="1"/>
        <end position="19"/>
    </location>
</feature>
<dbReference type="RefSeq" id="WP_168032224.1">
    <property type="nucleotide sequence ID" value="NZ_JAAVNE010000025.1"/>
</dbReference>
<dbReference type="EMBL" id="JAAVNE010000025">
    <property type="protein sequence ID" value="NKC32287.1"/>
    <property type="molecule type" value="Genomic_DNA"/>
</dbReference>
<name>A0ABX1E9V6_9PROT</name>
<organism evidence="2 3">
    <name type="scientific">Falsiroseomonas selenitidurans</name>
    <dbReference type="NCBI Taxonomy" id="2716335"/>
    <lineage>
        <taxon>Bacteria</taxon>
        <taxon>Pseudomonadati</taxon>
        <taxon>Pseudomonadota</taxon>
        <taxon>Alphaproteobacteria</taxon>
        <taxon>Acetobacterales</taxon>
        <taxon>Roseomonadaceae</taxon>
        <taxon>Falsiroseomonas</taxon>
    </lineage>
</organism>
<evidence type="ECO:0000256" key="1">
    <source>
        <dbReference type="SAM" id="SignalP"/>
    </source>
</evidence>
<feature type="chain" id="PRO_5046993712" evidence="1">
    <location>
        <begin position="20"/>
        <end position="338"/>
    </location>
</feature>
<sequence>MSLWLLVLLLACGALPAQAGPMAVRMPNGACSFLDIPAATLEAWQKRLDAEQARLEAMAGRLLAEAAAMRLAAAREAVPAFGDWAYDWVESYLTAWRVLGLAAKGLAEGVAAADTEALADRLARNMAGPVRDAFRSRVLEPAIPPAALLADRAHAASLVAHGWQGALRGLALEAAALPRLTPIAPAAVALPRLDLNGAARLELEATEDADPLALVVEEGADTNTVFLRSMRPMAARLGALVLRVSEAGSIVATGGAFGYALGGTPGVALGMAGGVGVSWGLDWVLNRVDSALNRPAFEAQALEAIDRAEARLAAQGQAAVAAALAARRAALLGASGCG</sequence>
<accession>A0ABX1E9V6</accession>
<proteinExistence type="predicted"/>
<dbReference type="Proteomes" id="UP000787635">
    <property type="component" value="Unassembled WGS sequence"/>
</dbReference>
<evidence type="ECO:0000313" key="2">
    <source>
        <dbReference type="EMBL" id="NKC32287.1"/>
    </source>
</evidence>
<gene>
    <name evidence="2" type="ORF">HEQ75_15600</name>
</gene>
<reference evidence="2 3" key="1">
    <citation type="submission" date="2020-03" db="EMBL/GenBank/DDBJ databases">
        <title>Roseomonas selenitidurans sp. nov. isolated from urban soil.</title>
        <authorList>
            <person name="Liu H."/>
        </authorList>
    </citation>
    <scope>NUCLEOTIDE SEQUENCE [LARGE SCALE GENOMIC DNA]</scope>
    <source>
        <strain evidence="2 3">BU-1</strain>
    </source>
</reference>
<comment type="caution">
    <text evidence="2">The sequence shown here is derived from an EMBL/GenBank/DDBJ whole genome shotgun (WGS) entry which is preliminary data.</text>
</comment>